<accession>A0A0C9WN80</accession>
<sequence>MFPGLNLAGNVSRTTTPSSPPRPPRTRPTYLNKNPDHDPAPERQAPPVNEYPPLTPTTPPFDVYRPHEPHPTTPASNDE</sequence>
<organism evidence="2 3">
    <name type="scientific">Laccaria amethystina LaAM-08-1</name>
    <dbReference type="NCBI Taxonomy" id="1095629"/>
    <lineage>
        <taxon>Eukaryota</taxon>
        <taxon>Fungi</taxon>
        <taxon>Dikarya</taxon>
        <taxon>Basidiomycota</taxon>
        <taxon>Agaricomycotina</taxon>
        <taxon>Agaricomycetes</taxon>
        <taxon>Agaricomycetidae</taxon>
        <taxon>Agaricales</taxon>
        <taxon>Agaricineae</taxon>
        <taxon>Hydnangiaceae</taxon>
        <taxon>Laccaria</taxon>
    </lineage>
</organism>
<protein>
    <submittedName>
        <fullName evidence="2">Uncharacterized protein</fullName>
    </submittedName>
</protein>
<evidence type="ECO:0000313" key="3">
    <source>
        <dbReference type="Proteomes" id="UP000054477"/>
    </source>
</evidence>
<dbReference type="HOGENOM" id="CLU_2606390_0_0_1"/>
<feature type="region of interest" description="Disordered" evidence="1">
    <location>
        <begin position="1"/>
        <end position="79"/>
    </location>
</feature>
<feature type="compositionally biased region" description="Pro residues" evidence="1">
    <location>
        <begin position="49"/>
        <end position="59"/>
    </location>
</feature>
<keyword evidence="3" id="KW-1185">Reference proteome</keyword>
<gene>
    <name evidence="2" type="ORF">K443DRAFT_8825</name>
</gene>
<name>A0A0C9WN80_9AGAR</name>
<dbReference type="AlphaFoldDB" id="A0A0C9WN80"/>
<evidence type="ECO:0000313" key="2">
    <source>
        <dbReference type="EMBL" id="KIJ98864.1"/>
    </source>
</evidence>
<evidence type="ECO:0000256" key="1">
    <source>
        <dbReference type="SAM" id="MobiDB-lite"/>
    </source>
</evidence>
<reference evidence="2 3" key="1">
    <citation type="submission" date="2014-04" db="EMBL/GenBank/DDBJ databases">
        <authorList>
            <consortium name="DOE Joint Genome Institute"/>
            <person name="Kuo A."/>
            <person name="Kohler A."/>
            <person name="Nagy L.G."/>
            <person name="Floudas D."/>
            <person name="Copeland A."/>
            <person name="Barry K.W."/>
            <person name="Cichocki N."/>
            <person name="Veneault-Fourrey C."/>
            <person name="LaButti K."/>
            <person name="Lindquist E.A."/>
            <person name="Lipzen A."/>
            <person name="Lundell T."/>
            <person name="Morin E."/>
            <person name="Murat C."/>
            <person name="Sun H."/>
            <person name="Tunlid A."/>
            <person name="Henrissat B."/>
            <person name="Grigoriev I.V."/>
            <person name="Hibbett D.S."/>
            <person name="Martin F."/>
            <person name="Nordberg H.P."/>
            <person name="Cantor M.N."/>
            <person name="Hua S.X."/>
        </authorList>
    </citation>
    <scope>NUCLEOTIDE SEQUENCE [LARGE SCALE GENOMIC DNA]</scope>
    <source>
        <strain evidence="2 3">LaAM-08-1</strain>
    </source>
</reference>
<reference evidence="3" key="2">
    <citation type="submission" date="2015-01" db="EMBL/GenBank/DDBJ databases">
        <title>Evolutionary Origins and Diversification of the Mycorrhizal Mutualists.</title>
        <authorList>
            <consortium name="DOE Joint Genome Institute"/>
            <consortium name="Mycorrhizal Genomics Consortium"/>
            <person name="Kohler A."/>
            <person name="Kuo A."/>
            <person name="Nagy L.G."/>
            <person name="Floudas D."/>
            <person name="Copeland A."/>
            <person name="Barry K.W."/>
            <person name="Cichocki N."/>
            <person name="Veneault-Fourrey C."/>
            <person name="LaButti K."/>
            <person name="Lindquist E.A."/>
            <person name="Lipzen A."/>
            <person name="Lundell T."/>
            <person name="Morin E."/>
            <person name="Murat C."/>
            <person name="Riley R."/>
            <person name="Ohm R."/>
            <person name="Sun H."/>
            <person name="Tunlid A."/>
            <person name="Henrissat B."/>
            <person name="Grigoriev I.V."/>
            <person name="Hibbett D.S."/>
            <person name="Martin F."/>
        </authorList>
    </citation>
    <scope>NUCLEOTIDE SEQUENCE [LARGE SCALE GENOMIC DNA]</scope>
    <source>
        <strain evidence="3">LaAM-08-1</strain>
    </source>
</reference>
<dbReference type="EMBL" id="KN838659">
    <property type="protein sequence ID" value="KIJ98864.1"/>
    <property type="molecule type" value="Genomic_DNA"/>
</dbReference>
<dbReference type="Proteomes" id="UP000054477">
    <property type="component" value="Unassembled WGS sequence"/>
</dbReference>
<proteinExistence type="predicted"/>